<sequence>MDDLSKIINHVTLSAEVFYSGNLCGIQTIGSSDGGHLHILESGKLTIITNEGHKVCLDTPSVIFIPDGSEHRVIASESDQANLICAVVKFNSANSHSLIKSLPQFIYYEISGKNDIGNTAAWLFREAFDKKTGRQAMIDKLADIFLLQVLRDVVENGVVLQGVLSAMTHPRLSSVIEAIHKEPERPWTVESLAEIAALSRSKFAALFKETVGQPPNNYITDLRVAMAKDLLQKGKSINLIANEVGYEHGSALARVFRKTLGLSPTEWVNSQRSKS</sequence>
<dbReference type="PROSITE" id="PS01124">
    <property type="entry name" value="HTH_ARAC_FAMILY_2"/>
    <property type="match status" value="1"/>
</dbReference>
<dbReference type="PANTHER" id="PTHR46796">
    <property type="entry name" value="HTH-TYPE TRANSCRIPTIONAL ACTIVATOR RHAS-RELATED"/>
    <property type="match status" value="1"/>
</dbReference>
<gene>
    <name evidence="5" type="ORF">GCM10017161_38560</name>
</gene>
<evidence type="ECO:0000313" key="6">
    <source>
        <dbReference type="Proteomes" id="UP000623842"/>
    </source>
</evidence>
<proteinExistence type="predicted"/>
<keyword evidence="3" id="KW-0804">Transcription</keyword>
<evidence type="ECO:0000259" key="4">
    <source>
        <dbReference type="PROSITE" id="PS01124"/>
    </source>
</evidence>
<dbReference type="Pfam" id="PF12852">
    <property type="entry name" value="Cupin_6"/>
    <property type="match status" value="1"/>
</dbReference>
<keyword evidence="2" id="KW-0238">DNA-binding</keyword>
<dbReference type="SMART" id="SM00342">
    <property type="entry name" value="HTH_ARAC"/>
    <property type="match status" value="1"/>
</dbReference>
<dbReference type="PANTHER" id="PTHR46796:SF7">
    <property type="entry name" value="ARAC FAMILY TRANSCRIPTIONAL REGULATOR"/>
    <property type="match status" value="1"/>
</dbReference>
<reference evidence="5" key="1">
    <citation type="journal article" date="2014" name="Int. J. Syst. Evol. Microbiol.">
        <title>Complete genome sequence of Corynebacterium casei LMG S-19264T (=DSM 44701T), isolated from a smear-ripened cheese.</title>
        <authorList>
            <consortium name="US DOE Joint Genome Institute (JGI-PGF)"/>
            <person name="Walter F."/>
            <person name="Albersmeier A."/>
            <person name="Kalinowski J."/>
            <person name="Ruckert C."/>
        </authorList>
    </citation>
    <scope>NUCLEOTIDE SEQUENCE</scope>
    <source>
        <strain evidence="5">KCTC 42731</strain>
    </source>
</reference>
<dbReference type="RefSeq" id="WP_189774080.1">
    <property type="nucleotide sequence ID" value="NZ_BNCK01000011.1"/>
</dbReference>
<dbReference type="InterPro" id="IPR050204">
    <property type="entry name" value="AraC_XylS_family_regulators"/>
</dbReference>
<dbReference type="GO" id="GO:0003700">
    <property type="term" value="F:DNA-binding transcription factor activity"/>
    <property type="evidence" value="ECO:0007669"/>
    <property type="project" value="InterPro"/>
</dbReference>
<evidence type="ECO:0000256" key="3">
    <source>
        <dbReference type="ARBA" id="ARBA00023163"/>
    </source>
</evidence>
<evidence type="ECO:0000256" key="2">
    <source>
        <dbReference type="ARBA" id="ARBA00023125"/>
    </source>
</evidence>
<feature type="domain" description="HTH araC/xylS-type" evidence="4">
    <location>
        <begin position="173"/>
        <end position="270"/>
    </location>
</feature>
<dbReference type="SUPFAM" id="SSF46689">
    <property type="entry name" value="Homeodomain-like"/>
    <property type="match status" value="2"/>
</dbReference>
<dbReference type="InterPro" id="IPR009057">
    <property type="entry name" value="Homeodomain-like_sf"/>
</dbReference>
<name>A0A919BR31_9GAMM</name>
<dbReference type="InterPro" id="IPR018060">
    <property type="entry name" value="HTH_AraC"/>
</dbReference>
<organism evidence="5 6">
    <name type="scientific">Thalassotalea marina</name>
    <dbReference type="NCBI Taxonomy" id="1673741"/>
    <lineage>
        <taxon>Bacteria</taxon>
        <taxon>Pseudomonadati</taxon>
        <taxon>Pseudomonadota</taxon>
        <taxon>Gammaproteobacteria</taxon>
        <taxon>Alteromonadales</taxon>
        <taxon>Colwelliaceae</taxon>
        <taxon>Thalassotalea</taxon>
    </lineage>
</organism>
<protein>
    <submittedName>
        <fullName evidence="5">AraC family transcriptional regulator</fullName>
    </submittedName>
</protein>
<dbReference type="InterPro" id="IPR032783">
    <property type="entry name" value="AraC_lig"/>
</dbReference>
<keyword evidence="1" id="KW-0805">Transcription regulation</keyword>
<dbReference type="Gene3D" id="1.10.10.60">
    <property type="entry name" value="Homeodomain-like"/>
    <property type="match status" value="2"/>
</dbReference>
<dbReference type="GO" id="GO:0043565">
    <property type="term" value="F:sequence-specific DNA binding"/>
    <property type="evidence" value="ECO:0007669"/>
    <property type="project" value="InterPro"/>
</dbReference>
<accession>A0A919BR31</accession>
<dbReference type="AlphaFoldDB" id="A0A919BR31"/>
<comment type="caution">
    <text evidence="5">The sequence shown here is derived from an EMBL/GenBank/DDBJ whole genome shotgun (WGS) entry which is preliminary data.</text>
</comment>
<evidence type="ECO:0000256" key="1">
    <source>
        <dbReference type="ARBA" id="ARBA00023015"/>
    </source>
</evidence>
<dbReference type="Pfam" id="PF12833">
    <property type="entry name" value="HTH_18"/>
    <property type="match status" value="1"/>
</dbReference>
<dbReference type="EMBL" id="BNCK01000011">
    <property type="protein sequence ID" value="GHG05259.1"/>
    <property type="molecule type" value="Genomic_DNA"/>
</dbReference>
<keyword evidence="6" id="KW-1185">Reference proteome</keyword>
<dbReference type="Proteomes" id="UP000623842">
    <property type="component" value="Unassembled WGS sequence"/>
</dbReference>
<reference evidence="5" key="2">
    <citation type="submission" date="2020-09" db="EMBL/GenBank/DDBJ databases">
        <authorList>
            <person name="Sun Q."/>
            <person name="Kim S."/>
        </authorList>
    </citation>
    <scope>NUCLEOTIDE SEQUENCE</scope>
    <source>
        <strain evidence="5">KCTC 42731</strain>
    </source>
</reference>
<evidence type="ECO:0000313" key="5">
    <source>
        <dbReference type="EMBL" id="GHG05259.1"/>
    </source>
</evidence>